<dbReference type="EMBL" id="JAVREH010000026">
    <property type="protein sequence ID" value="MDT0262986.1"/>
    <property type="molecule type" value="Genomic_DNA"/>
</dbReference>
<dbReference type="Gene3D" id="1.20.1740.10">
    <property type="entry name" value="Amino acid/polyamine transporter I"/>
    <property type="match status" value="1"/>
</dbReference>
<keyword evidence="4 6" id="KW-0472">Membrane</keyword>
<dbReference type="PANTHER" id="PTHR47704:SF1">
    <property type="entry name" value="POTASSIUM TRANSPORTER KIMA"/>
    <property type="match status" value="1"/>
</dbReference>
<dbReference type="InterPro" id="IPR004365">
    <property type="entry name" value="NA-bd_OB_tRNA"/>
</dbReference>
<keyword evidence="3 6" id="KW-1133">Transmembrane helix</keyword>
<feature type="transmembrane region" description="Helical" evidence="6">
    <location>
        <begin position="341"/>
        <end position="366"/>
    </location>
</feature>
<reference evidence="9" key="1">
    <citation type="submission" date="2023-07" db="EMBL/GenBank/DDBJ databases">
        <title>30 novel species of actinomycetes from the DSMZ collection.</title>
        <authorList>
            <person name="Nouioui I."/>
        </authorList>
    </citation>
    <scope>NUCLEOTIDE SEQUENCE [LARGE SCALE GENOMIC DNA]</scope>
    <source>
        <strain evidence="9">DSM 44399</strain>
    </source>
</reference>
<dbReference type="PANTHER" id="PTHR47704">
    <property type="entry name" value="POTASSIUM TRANSPORTER KIMA"/>
    <property type="match status" value="1"/>
</dbReference>
<evidence type="ECO:0000313" key="9">
    <source>
        <dbReference type="Proteomes" id="UP001183176"/>
    </source>
</evidence>
<proteinExistence type="predicted"/>
<evidence type="ECO:0000256" key="3">
    <source>
        <dbReference type="ARBA" id="ARBA00022989"/>
    </source>
</evidence>
<evidence type="ECO:0000259" key="7">
    <source>
        <dbReference type="Pfam" id="PF01336"/>
    </source>
</evidence>
<feature type="region of interest" description="Disordered" evidence="5">
    <location>
        <begin position="688"/>
        <end position="707"/>
    </location>
</feature>
<name>A0ABU2JE24_9ACTN</name>
<feature type="domain" description="OB" evidence="7">
    <location>
        <begin position="720"/>
        <end position="792"/>
    </location>
</feature>
<accession>A0ABU2JE24</accession>
<feature type="transmembrane region" description="Helical" evidence="6">
    <location>
        <begin position="75"/>
        <end position="104"/>
    </location>
</feature>
<keyword evidence="9" id="KW-1185">Reference proteome</keyword>
<evidence type="ECO:0000313" key="8">
    <source>
        <dbReference type="EMBL" id="MDT0262986.1"/>
    </source>
</evidence>
<sequence length="834" mass="89800">MTSVQPTRTEQAAAPAIAASVAVPERLSYRVKRVLLGPPLVSSQLHEEKLSKKIALGVLSSDCISSSAYGTEEMLIILLGVFGLAGFHILAPMTAVILVILVLMTLSYREVVMVYTRAGGSYVVCRENFGYKTAQIAAVALLIDYIVTVAVQVAAAVAAITSAISSLEEYKVEIAVAIILLLAFGNLRGIREAGQAFAFPTYFFFASTTVVIVIGVIRELLGDLPKYAIDRPGQMAVTDQHHSILSGIAVFYLLKAFANGGSSLTGLEAISDGVSAFKTPPGPNARKTLGLMSGMLAFLVVGVGYLSMETHAAPYTGGTPTVISQVAKATLGTSLFGHLGYTIFTIATALILITGANTPFTGFPFLANFVAEDSFLPRQLTRRGHRLAFSNGIFILTGFSIVLLIVGRAKVDALVPFYSLGVFTGFTLAGFGMAKYHTIHKQQGWKKKWWINASGGALSLTIVVITAVVKFTEGAWVVLVLGPLLWWVLMRLNSQYRAEARSLDLVTAAIGKGGAGAPNYARHVVLVLVDRLDLAVVRGLRYAGSLRPTELRAVHVVLDAERADELQRSWIERGLGDRVPLELAECPDRRLIRAVAEISLGAVVGERAEVTVLLPRRTFKRVSQRILHDRTADRIAAAMAKIPHVSATIVPFDTTLDAAQEQELERQRAKAKERAALVDEQVAFDDGAPKSALATDPDVPSEPDDNGVFPIASVKWKQRVTIEGRIKIVQVGTTAGKSLEAQVFDASGGMRLLFFGRTRIPGIEPGSIVRVTGTVGEYKGHLALANPRYELLPADAIKPDGRKPDGKKPDLKKPDLKKPDLRNADATKPELKKP</sequence>
<feature type="transmembrane region" description="Helical" evidence="6">
    <location>
        <begin position="475"/>
        <end position="492"/>
    </location>
</feature>
<evidence type="ECO:0000256" key="6">
    <source>
        <dbReference type="SAM" id="Phobius"/>
    </source>
</evidence>
<dbReference type="CDD" id="cd04488">
    <property type="entry name" value="RecG_wedge_OBF"/>
    <property type="match status" value="1"/>
</dbReference>
<feature type="region of interest" description="Disordered" evidence="5">
    <location>
        <begin position="795"/>
        <end position="834"/>
    </location>
</feature>
<feature type="transmembrane region" description="Helical" evidence="6">
    <location>
        <begin position="136"/>
        <end position="160"/>
    </location>
</feature>
<dbReference type="Pfam" id="PF13520">
    <property type="entry name" value="AA_permease_2"/>
    <property type="match status" value="1"/>
</dbReference>
<dbReference type="Gene3D" id="2.40.50.140">
    <property type="entry name" value="Nucleic acid-binding proteins"/>
    <property type="match status" value="1"/>
</dbReference>
<feature type="transmembrane region" description="Helical" evidence="6">
    <location>
        <begin position="449"/>
        <end position="469"/>
    </location>
</feature>
<dbReference type="RefSeq" id="WP_311424133.1">
    <property type="nucleotide sequence ID" value="NZ_JAVREH010000026.1"/>
</dbReference>
<dbReference type="InterPro" id="IPR053153">
    <property type="entry name" value="APC_K+_Transporter"/>
</dbReference>
<evidence type="ECO:0000256" key="5">
    <source>
        <dbReference type="SAM" id="MobiDB-lite"/>
    </source>
</evidence>
<dbReference type="InterPro" id="IPR002293">
    <property type="entry name" value="AA/rel_permease1"/>
</dbReference>
<evidence type="ECO:0000256" key="4">
    <source>
        <dbReference type="ARBA" id="ARBA00023136"/>
    </source>
</evidence>
<feature type="transmembrane region" description="Helical" evidence="6">
    <location>
        <begin position="202"/>
        <end position="221"/>
    </location>
</feature>
<dbReference type="Pfam" id="PF01336">
    <property type="entry name" value="tRNA_anti-codon"/>
    <property type="match status" value="1"/>
</dbReference>
<feature type="transmembrane region" description="Helical" evidence="6">
    <location>
        <begin position="415"/>
        <end position="437"/>
    </location>
</feature>
<organism evidence="8 9">
    <name type="scientific">Jatrophihabitans lederbergiae</name>
    <dbReference type="NCBI Taxonomy" id="3075547"/>
    <lineage>
        <taxon>Bacteria</taxon>
        <taxon>Bacillati</taxon>
        <taxon>Actinomycetota</taxon>
        <taxon>Actinomycetes</taxon>
        <taxon>Jatrophihabitantales</taxon>
        <taxon>Jatrophihabitantaceae</taxon>
        <taxon>Jatrophihabitans</taxon>
    </lineage>
</organism>
<protein>
    <submittedName>
        <fullName evidence="8">Amino acid permease</fullName>
    </submittedName>
</protein>
<feature type="transmembrane region" description="Helical" evidence="6">
    <location>
        <begin position="288"/>
        <end position="308"/>
    </location>
</feature>
<dbReference type="InterPro" id="IPR012340">
    <property type="entry name" value="NA-bd_OB-fold"/>
</dbReference>
<evidence type="ECO:0000256" key="1">
    <source>
        <dbReference type="ARBA" id="ARBA00004141"/>
    </source>
</evidence>
<feature type="compositionally biased region" description="Basic and acidic residues" evidence="5">
    <location>
        <begin position="797"/>
        <end position="834"/>
    </location>
</feature>
<feature type="transmembrane region" description="Helical" evidence="6">
    <location>
        <begin position="172"/>
        <end position="190"/>
    </location>
</feature>
<dbReference type="Proteomes" id="UP001183176">
    <property type="component" value="Unassembled WGS sequence"/>
</dbReference>
<comment type="caution">
    <text evidence="8">The sequence shown here is derived from an EMBL/GenBank/DDBJ whole genome shotgun (WGS) entry which is preliminary data.</text>
</comment>
<evidence type="ECO:0000256" key="2">
    <source>
        <dbReference type="ARBA" id="ARBA00022692"/>
    </source>
</evidence>
<feature type="transmembrane region" description="Helical" evidence="6">
    <location>
        <begin position="387"/>
        <end position="409"/>
    </location>
</feature>
<keyword evidence="2 6" id="KW-0812">Transmembrane</keyword>
<comment type="subcellular location">
    <subcellularLocation>
        <location evidence="1">Membrane</location>
        <topology evidence="1">Multi-pass membrane protein</topology>
    </subcellularLocation>
</comment>
<gene>
    <name evidence="8" type="ORF">RM423_16455</name>
</gene>